<accession>A0A9W8CVQ5</accession>
<sequence>QRVAAALEIVSRRNASAGDDRDAVLLQFVESDSGSAIAAVAHAYASTLHPAVDAEWDDATDALNAAQNLSQICANLVTLHWARPKLETNVIAQPAALVELLMALSRDPRYTVSSLALTSWASLIKHSALCRVPAVAASFSALTESTTEGLFQVCRAAHLLAGAQTDSAGIDEAESDQFDSPAELRLFLNSVVRMRMLNIIRGMCALDPAGFVQWIMPSLLPVFSQVPSGPVDVGRMSVVEAAFMIVDSILTTLDETEQRALENGSEDAMDQIQKARGPCYQLGQQIVQLASDDTQLLGRQLQTLPSFTFLLRPAAMEWTEARELLLAVLQRCATCLKFPLNAPNVRDLRQVARRATAALVRIAVAIPDSLMLVYADLQQLVQDRLSDPEVVGTVKSHLTEFQLALIAGASCTLAQRRELARPVIQPLIDELCEYLPHLQSPADFIVLLGLPALDQACVQGVESPHAAMDEARVRRNGLSHVLSTLFICLNRTLGDQGTSEHSLAPLWSDYVGDVVPVLLLTIRSLHALWNPEHWQGLPWQSAQARSNLFGLLEMSPAERQSIAGAAG</sequence>
<feature type="non-terminal residue" evidence="2">
    <location>
        <position position="1"/>
    </location>
</feature>
<dbReference type="InterPro" id="IPR016024">
    <property type="entry name" value="ARM-type_fold"/>
</dbReference>
<dbReference type="Pfam" id="PF19273">
    <property type="entry name" value="Exportin-5"/>
    <property type="match status" value="1"/>
</dbReference>
<dbReference type="InterPro" id="IPR045478">
    <property type="entry name" value="Exportin-5_C"/>
</dbReference>
<evidence type="ECO:0000313" key="3">
    <source>
        <dbReference type="Proteomes" id="UP001143981"/>
    </source>
</evidence>
<feature type="non-terminal residue" evidence="2">
    <location>
        <position position="567"/>
    </location>
</feature>
<dbReference type="Gene3D" id="1.25.10.10">
    <property type="entry name" value="Leucine-rich Repeat Variant"/>
    <property type="match status" value="1"/>
</dbReference>
<reference evidence="2" key="1">
    <citation type="submission" date="2022-07" db="EMBL/GenBank/DDBJ databases">
        <title>Phylogenomic reconstructions and comparative analyses of Kickxellomycotina fungi.</title>
        <authorList>
            <person name="Reynolds N.K."/>
            <person name="Stajich J.E."/>
            <person name="Barry K."/>
            <person name="Grigoriev I.V."/>
            <person name="Crous P."/>
            <person name="Smith M.E."/>
        </authorList>
    </citation>
    <scope>NUCLEOTIDE SEQUENCE</scope>
    <source>
        <strain evidence="2">BCRC 34381</strain>
    </source>
</reference>
<dbReference type="EMBL" id="JANBOI010001866">
    <property type="protein sequence ID" value="KAJ1725967.1"/>
    <property type="molecule type" value="Genomic_DNA"/>
</dbReference>
<feature type="domain" description="Exportin-5 C-terminal" evidence="1">
    <location>
        <begin position="98"/>
        <end position="565"/>
    </location>
</feature>
<dbReference type="SUPFAM" id="SSF48371">
    <property type="entry name" value="ARM repeat"/>
    <property type="match status" value="1"/>
</dbReference>
<proteinExistence type="predicted"/>
<dbReference type="Proteomes" id="UP001143981">
    <property type="component" value="Unassembled WGS sequence"/>
</dbReference>
<dbReference type="InterPro" id="IPR011989">
    <property type="entry name" value="ARM-like"/>
</dbReference>
<comment type="caution">
    <text evidence="2">The sequence shown here is derived from an EMBL/GenBank/DDBJ whole genome shotgun (WGS) entry which is preliminary data.</text>
</comment>
<keyword evidence="3" id="KW-1185">Reference proteome</keyword>
<name>A0A9W8CVQ5_9FUNG</name>
<evidence type="ECO:0000259" key="1">
    <source>
        <dbReference type="Pfam" id="PF19273"/>
    </source>
</evidence>
<dbReference type="AlphaFoldDB" id="A0A9W8CVQ5"/>
<organism evidence="2 3">
    <name type="scientific">Coemansia biformis</name>
    <dbReference type="NCBI Taxonomy" id="1286918"/>
    <lineage>
        <taxon>Eukaryota</taxon>
        <taxon>Fungi</taxon>
        <taxon>Fungi incertae sedis</taxon>
        <taxon>Zoopagomycota</taxon>
        <taxon>Kickxellomycotina</taxon>
        <taxon>Kickxellomycetes</taxon>
        <taxon>Kickxellales</taxon>
        <taxon>Kickxellaceae</taxon>
        <taxon>Coemansia</taxon>
    </lineage>
</organism>
<dbReference type="OrthoDB" id="2215036at2759"/>
<protein>
    <submittedName>
        <fullName evidence="2">Karyopherin</fullName>
    </submittedName>
</protein>
<evidence type="ECO:0000313" key="2">
    <source>
        <dbReference type="EMBL" id="KAJ1725967.1"/>
    </source>
</evidence>
<gene>
    <name evidence="2" type="primary">MSN5</name>
    <name evidence="2" type="ORF">LPJ61_005515</name>
</gene>